<accession>A0AA40K1R7</accession>
<protein>
    <submittedName>
        <fullName evidence="2">Uncharacterized protein</fullName>
    </submittedName>
</protein>
<name>A0AA40K1R7_9PEZI</name>
<dbReference type="Proteomes" id="UP001172155">
    <property type="component" value="Unassembled WGS sequence"/>
</dbReference>
<evidence type="ECO:0000256" key="1">
    <source>
        <dbReference type="SAM" id="MobiDB-lite"/>
    </source>
</evidence>
<sequence>MIGKQTPEAHDPASQPRNPKRGLEGVEERGDWKPPFASFCSRASPAATTLGEDGLTTVVSTHAHPQHTYSWKSTPRNPTATRLPVCRRAMAPVASLARPRRKKDKEEMESGDKTTTTHMEPLERVDEPDRALWRTLDLVPQASQVGRFVLAGASRRKADYPRIRQDSNKATISRQSRASSYFCPRHRARLSIETRQMDTHTQGLDQNKGPKEEGRVVLLSPHCPRHWGDSTASQEESSLARFRP</sequence>
<gene>
    <name evidence="2" type="ORF">B0T18DRAFT_170998</name>
</gene>
<dbReference type="AlphaFoldDB" id="A0AA40K1R7"/>
<feature type="region of interest" description="Disordered" evidence="1">
    <location>
        <begin position="95"/>
        <end position="118"/>
    </location>
</feature>
<evidence type="ECO:0000313" key="2">
    <source>
        <dbReference type="EMBL" id="KAK0742829.1"/>
    </source>
</evidence>
<keyword evidence="3" id="KW-1185">Reference proteome</keyword>
<organism evidence="2 3">
    <name type="scientific">Schizothecium vesticola</name>
    <dbReference type="NCBI Taxonomy" id="314040"/>
    <lineage>
        <taxon>Eukaryota</taxon>
        <taxon>Fungi</taxon>
        <taxon>Dikarya</taxon>
        <taxon>Ascomycota</taxon>
        <taxon>Pezizomycotina</taxon>
        <taxon>Sordariomycetes</taxon>
        <taxon>Sordariomycetidae</taxon>
        <taxon>Sordariales</taxon>
        <taxon>Schizotheciaceae</taxon>
        <taxon>Schizothecium</taxon>
    </lineage>
</organism>
<feature type="region of interest" description="Disordered" evidence="1">
    <location>
        <begin position="1"/>
        <end position="37"/>
    </location>
</feature>
<proteinExistence type="predicted"/>
<feature type="region of interest" description="Disordered" evidence="1">
    <location>
        <begin position="221"/>
        <end position="244"/>
    </location>
</feature>
<feature type="compositionally biased region" description="Basic and acidic residues" evidence="1">
    <location>
        <begin position="21"/>
        <end position="32"/>
    </location>
</feature>
<comment type="caution">
    <text evidence="2">The sequence shown here is derived from an EMBL/GenBank/DDBJ whole genome shotgun (WGS) entry which is preliminary data.</text>
</comment>
<reference evidence="2" key="1">
    <citation type="submission" date="2023-06" db="EMBL/GenBank/DDBJ databases">
        <title>Genome-scale phylogeny and comparative genomics of the fungal order Sordariales.</title>
        <authorList>
            <consortium name="Lawrence Berkeley National Laboratory"/>
            <person name="Hensen N."/>
            <person name="Bonometti L."/>
            <person name="Westerberg I."/>
            <person name="Brannstrom I.O."/>
            <person name="Guillou S."/>
            <person name="Cros-Aarteil S."/>
            <person name="Calhoun S."/>
            <person name="Haridas S."/>
            <person name="Kuo A."/>
            <person name="Mondo S."/>
            <person name="Pangilinan J."/>
            <person name="Riley R."/>
            <person name="LaButti K."/>
            <person name="Andreopoulos B."/>
            <person name="Lipzen A."/>
            <person name="Chen C."/>
            <person name="Yanf M."/>
            <person name="Daum C."/>
            <person name="Ng V."/>
            <person name="Clum A."/>
            <person name="Steindorff A."/>
            <person name="Ohm R."/>
            <person name="Martin F."/>
            <person name="Silar P."/>
            <person name="Natvig D."/>
            <person name="Lalanne C."/>
            <person name="Gautier V."/>
            <person name="Ament-velasquez S.L."/>
            <person name="Kruys A."/>
            <person name="Hutchinson M.I."/>
            <person name="Powell A.J."/>
            <person name="Barry K."/>
            <person name="Miller A.N."/>
            <person name="Grigoriev I.V."/>
            <person name="Debuchy R."/>
            <person name="Gladieux P."/>
            <person name="Thoren M.H."/>
            <person name="Johannesson H."/>
        </authorList>
    </citation>
    <scope>NUCLEOTIDE SEQUENCE</scope>
    <source>
        <strain evidence="2">SMH3187-1</strain>
    </source>
</reference>
<evidence type="ECO:0000313" key="3">
    <source>
        <dbReference type="Proteomes" id="UP001172155"/>
    </source>
</evidence>
<dbReference type="EMBL" id="JAUKUD010000005">
    <property type="protein sequence ID" value="KAK0742829.1"/>
    <property type="molecule type" value="Genomic_DNA"/>
</dbReference>